<feature type="compositionally biased region" description="Low complexity" evidence="1">
    <location>
        <begin position="56"/>
        <end position="90"/>
    </location>
</feature>
<evidence type="ECO:0000313" key="3">
    <source>
        <dbReference type="Proteomes" id="UP000244722"/>
    </source>
</evidence>
<feature type="region of interest" description="Disordered" evidence="1">
    <location>
        <begin position="192"/>
        <end position="219"/>
    </location>
</feature>
<feature type="compositionally biased region" description="Low complexity" evidence="1">
    <location>
        <begin position="121"/>
        <end position="130"/>
    </location>
</feature>
<protein>
    <submittedName>
        <fullName evidence="2">Uncharacterized protein</fullName>
    </submittedName>
</protein>
<accession>A0A2T7A3S5</accession>
<sequence>MGLLDTLFNWVLTREQRERHSRAVWERSVCKSSFLEVTATPYNTPTTPRSEAMTPSLSSSSTSSTSSTTSSGICSPARSRPSTSYSTSPRPEYRRHTSITRSPISYDALIDTKPPTPAPSAKPTATTTPPLLYPLPPLGPMEGIGKYRRSIHVTEQFIDSLRRDNIAALQPLLSSASSSPINPISYLTEDEPRQGRRLWRDCPGNRTTTTPPRAYSTSPMILPAEESPKRQRSLPPGWKTAAEIGVQEVVVAVEPVRKGGRGVQSKRKVQGGRGKQQRVGGKRQPAGPYPLPKAPRVTGLGLKKAAPGRNMSASMETLLSGEE</sequence>
<evidence type="ECO:0000313" key="2">
    <source>
        <dbReference type="EMBL" id="PUU82392.1"/>
    </source>
</evidence>
<feature type="compositionally biased region" description="Polar residues" evidence="1">
    <location>
        <begin position="40"/>
        <end position="55"/>
    </location>
</feature>
<feature type="compositionally biased region" description="Polar residues" evidence="1">
    <location>
        <begin position="205"/>
        <end position="219"/>
    </location>
</feature>
<organism evidence="2 3">
    <name type="scientific">Tuber borchii</name>
    <name type="common">White truffle</name>
    <dbReference type="NCBI Taxonomy" id="42251"/>
    <lineage>
        <taxon>Eukaryota</taxon>
        <taxon>Fungi</taxon>
        <taxon>Dikarya</taxon>
        <taxon>Ascomycota</taxon>
        <taxon>Pezizomycotina</taxon>
        <taxon>Pezizomycetes</taxon>
        <taxon>Pezizales</taxon>
        <taxon>Tuberaceae</taxon>
        <taxon>Tuber</taxon>
    </lineage>
</organism>
<dbReference type="EMBL" id="NESQ01000029">
    <property type="protein sequence ID" value="PUU82392.1"/>
    <property type="molecule type" value="Genomic_DNA"/>
</dbReference>
<name>A0A2T7A3S5_TUBBO</name>
<dbReference type="Proteomes" id="UP000244722">
    <property type="component" value="Unassembled WGS sequence"/>
</dbReference>
<dbReference type="OrthoDB" id="5393279at2759"/>
<evidence type="ECO:0000256" key="1">
    <source>
        <dbReference type="SAM" id="MobiDB-lite"/>
    </source>
</evidence>
<gene>
    <name evidence="2" type="ORF">B9Z19DRAFT_968364</name>
</gene>
<feature type="region of interest" description="Disordered" evidence="1">
    <location>
        <begin position="258"/>
        <end position="323"/>
    </location>
</feature>
<proteinExistence type="predicted"/>
<comment type="caution">
    <text evidence="2">The sequence shown here is derived from an EMBL/GenBank/DDBJ whole genome shotgun (WGS) entry which is preliminary data.</text>
</comment>
<dbReference type="AlphaFoldDB" id="A0A2T7A3S5"/>
<keyword evidence="3" id="KW-1185">Reference proteome</keyword>
<reference evidence="2 3" key="1">
    <citation type="submission" date="2017-04" db="EMBL/GenBank/DDBJ databases">
        <title>Draft genome sequence of Tuber borchii Vittad., a whitish edible truffle.</title>
        <authorList>
            <consortium name="DOE Joint Genome Institute"/>
            <person name="Murat C."/>
            <person name="Kuo A."/>
            <person name="Barry K.W."/>
            <person name="Clum A."/>
            <person name="Dockter R.B."/>
            <person name="Fauchery L."/>
            <person name="Iotti M."/>
            <person name="Kohler A."/>
            <person name="Labutti K."/>
            <person name="Lindquist E.A."/>
            <person name="Lipzen A."/>
            <person name="Ohm R.A."/>
            <person name="Wang M."/>
            <person name="Grigoriev I.V."/>
            <person name="Zambonelli A."/>
            <person name="Martin F.M."/>
        </authorList>
    </citation>
    <scope>NUCLEOTIDE SEQUENCE [LARGE SCALE GENOMIC DNA]</scope>
    <source>
        <strain evidence="2 3">Tbo3840</strain>
    </source>
</reference>
<feature type="region of interest" description="Disordered" evidence="1">
    <location>
        <begin position="39"/>
        <end position="134"/>
    </location>
</feature>
<feature type="compositionally biased region" description="Basic residues" evidence="1">
    <location>
        <begin position="258"/>
        <end position="270"/>
    </location>
</feature>